<comment type="caution">
    <text evidence="1">The sequence shown here is derived from an EMBL/GenBank/DDBJ whole genome shotgun (WGS) entry which is preliminary data.</text>
</comment>
<protein>
    <recommendedName>
        <fullName evidence="3">Conjugative transfer region protein TrbK</fullName>
    </recommendedName>
</protein>
<accession>A0A316BT75</accession>
<name>A0A316BT75_PSESE</name>
<keyword evidence="2" id="KW-1185">Reference proteome</keyword>
<gene>
    <name evidence="1" type="ORF">C7441_11973</name>
</gene>
<dbReference type="EMBL" id="QGGG01000019">
    <property type="protein sequence ID" value="PWJ76385.1"/>
    <property type="molecule type" value="Genomic_DNA"/>
</dbReference>
<reference evidence="1 2" key="1">
    <citation type="submission" date="2018-05" db="EMBL/GenBank/DDBJ databases">
        <title>Genomic Encyclopedia of Type Strains, Phase IV (KMG-IV): sequencing the most valuable type-strain genomes for metagenomic binning, comparative biology and taxonomic classification.</title>
        <authorList>
            <person name="Goeker M."/>
        </authorList>
    </citation>
    <scope>NUCLEOTIDE SEQUENCE [LARGE SCALE GENOMIC DNA]</scope>
    <source>
        <strain evidence="1 2">DSM 6986</strain>
    </source>
</reference>
<evidence type="ECO:0008006" key="3">
    <source>
        <dbReference type="Google" id="ProtNLM"/>
    </source>
</evidence>
<organism evidence="1 2">
    <name type="scientific">Pseudaminobacter salicylatoxidans</name>
    <dbReference type="NCBI Taxonomy" id="93369"/>
    <lineage>
        <taxon>Bacteria</taxon>
        <taxon>Pseudomonadati</taxon>
        <taxon>Pseudomonadota</taxon>
        <taxon>Alphaproteobacteria</taxon>
        <taxon>Hyphomicrobiales</taxon>
        <taxon>Phyllobacteriaceae</taxon>
        <taxon>Pseudaminobacter</taxon>
    </lineage>
</organism>
<evidence type="ECO:0000313" key="2">
    <source>
        <dbReference type="Proteomes" id="UP000245396"/>
    </source>
</evidence>
<proteinExistence type="predicted"/>
<sequence>MRAYLALGAAVAVIAALTVSHWQAYRAGAASERTAALTRSIDLIRDRSKTNAEINRMDDAALCRELGGQWVQPDTCE</sequence>
<evidence type="ECO:0000313" key="1">
    <source>
        <dbReference type="EMBL" id="PWJ76385.1"/>
    </source>
</evidence>
<dbReference type="RefSeq" id="WP_146201539.1">
    <property type="nucleotide sequence ID" value="NZ_QGGG01000019.1"/>
</dbReference>
<dbReference type="OrthoDB" id="8116954at2"/>
<dbReference type="Proteomes" id="UP000245396">
    <property type="component" value="Unassembled WGS sequence"/>
</dbReference>
<dbReference type="AlphaFoldDB" id="A0A316BT75"/>